<dbReference type="HAMAP" id="MF_01934">
    <property type="entry name" value="MenB"/>
    <property type="match status" value="1"/>
</dbReference>
<feature type="binding site" description="in other chain" evidence="3">
    <location>
        <begin position="116"/>
        <end position="120"/>
    </location>
    <ligand>
        <name>substrate</name>
        <note>ligand shared between two neighboring subunits</note>
    </ligand>
</feature>
<dbReference type="PANTHER" id="PTHR43113:SF1">
    <property type="entry name" value="1,4-DIHYDROXY-2-NAPHTHOYL-COA SYNTHASE, PEROXISOMAL"/>
    <property type="match status" value="1"/>
</dbReference>
<dbReference type="GO" id="GO:0008935">
    <property type="term" value="F:1,4-dihydroxy-2-naphthoyl-CoA synthase activity"/>
    <property type="evidence" value="ECO:0007669"/>
    <property type="project" value="UniProtKB-UniRule"/>
</dbReference>
<feature type="site" description="Important for catalysis" evidence="3">
    <location>
        <position position="303"/>
    </location>
</feature>
<feature type="site" description="Important for catalysis" evidence="3">
    <location>
        <position position="128"/>
    </location>
</feature>
<dbReference type="PANTHER" id="PTHR43113">
    <property type="entry name" value="NUCLEOSIDE-DIPHOSPHATE-SUGAR EPIMERASE"/>
    <property type="match status" value="1"/>
</dbReference>
<feature type="binding site" description="in other chain" evidence="3">
    <location>
        <begin position="173"/>
        <end position="177"/>
    </location>
    <ligand>
        <name>substrate</name>
        <note>ligand shared between two neighboring subunits</note>
    </ligand>
</feature>
<reference evidence="5" key="2">
    <citation type="submission" date="2021-04" db="EMBL/GenBank/DDBJ databases">
        <authorList>
            <person name="Gilroy R."/>
        </authorList>
    </citation>
    <scope>NUCLEOTIDE SEQUENCE</scope>
    <source>
        <strain evidence="5">ChiHjej13B12-24818</strain>
    </source>
</reference>
<keyword evidence="3" id="KW-0474">Menaquinone biosynthesis</keyword>
<feature type="binding site" description="in other chain" evidence="3">
    <location>
        <position position="206"/>
    </location>
    <ligand>
        <name>substrate</name>
        <note>ligand shared between two neighboring subunits</note>
    </ligand>
</feature>
<dbReference type="GO" id="GO:0009234">
    <property type="term" value="P:menaquinone biosynthetic process"/>
    <property type="evidence" value="ECO:0007669"/>
    <property type="project" value="UniProtKB-UniRule"/>
</dbReference>
<dbReference type="Gene3D" id="1.10.12.10">
    <property type="entry name" value="Lyase 2-enoyl-coa Hydratase, Chain A, domain 2"/>
    <property type="match status" value="1"/>
</dbReference>
<dbReference type="InterPro" id="IPR018376">
    <property type="entry name" value="Enoyl-CoA_hyd/isom_CS"/>
</dbReference>
<dbReference type="NCBIfam" id="TIGR01929">
    <property type="entry name" value="menB"/>
    <property type="match status" value="1"/>
</dbReference>
<evidence type="ECO:0000313" key="5">
    <source>
        <dbReference type="EMBL" id="HJB09749.1"/>
    </source>
</evidence>
<comment type="caution">
    <text evidence="5">The sequence shown here is derived from an EMBL/GenBank/DDBJ whole genome shotgun (WGS) entry which is preliminary data.</text>
</comment>
<gene>
    <name evidence="3" type="primary">menB</name>
    <name evidence="5" type="ORF">H9786_04335</name>
</gene>
<dbReference type="InterPro" id="IPR029045">
    <property type="entry name" value="ClpP/crotonase-like_dom_sf"/>
</dbReference>
<proteinExistence type="inferred from homology"/>
<comment type="catalytic activity">
    <reaction evidence="1 3">
        <text>2-succinylbenzoyl-CoA + H(+) = 1,4-dihydroxy-2-naphthoyl-CoA + H2O</text>
        <dbReference type="Rhea" id="RHEA:26562"/>
        <dbReference type="ChEBI" id="CHEBI:15377"/>
        <dbReference type="ChEBI" id="CHEBI:15378"/>
        <dbReference type="ChEBI" id="CHEBI:57364"/>
        <dbReference type="ChEBI" id="CHEBI:58897"/>
        <dbReference type="EC" id="4.1.3.36"/>
    </reaction>
</comment>
<comment type="function">
    <text evidence="3">Converts o-succinylbenzoyl-CoA (OSB-CoA) to 1,4-dihydroxy-2-naphthoyl-CoA (DHNA-CoA).</text>
</comment>
<dbReference type="SUPFAM" id="SSF52096">
    <property type="entry name" value="ClpP/crotonase"/>
    <property type="match status" value="1"/>
</dbReference>
<comment type="pathway">
    <text evidence="3">Quinol/quinone metabolism; 1,4-dihydroxy-2-naphthoate biosynthesis; 1,4-dihydroxy-2-naphthoate from chorismate: step 6/7.</text>
</comment>
<dbReference type="FunFam" id="1.10.12.10:FF:000003">
    <property type="entry name" value="1,4-dihydroxy-2-naphthoyl-CoA synthase"/>
    <property type="match status" value="1"/>
</dbReference>
<feature type="binding site" evidence="3">
    <location>
        <position position="303"/>
    </location>
    <ligand>
        <name>substrate</name>
        <note>ligand shared between two neighboring subunits</note>
    </ligand>
</feature>
<dbReference type="Gene3D" id="3.90.226.10">
    <property type="entry name" value="2-enoyl-CoA Hydratase, Chain A, domain 1"/>
    <property type="match status" value="1"/>
</dbReference>
<comment type="caution">
    <text evidence="3">Lacks conserved residue(s) required for the propagation of feature annotation.</text>
</comment>
<dbReference type="NCBIfam" id="NF006186">
    <property type="entry name" value="PRK08321.1"/>
    <property type="match status" value="1"/>
</dbReference>
<dbReference type="Pfam" id="PF00378">
    <property type="entry name" value="ECH_1"/>
    <property type="match status" value="1"/>
</dbReference>
<feature type="binding site" evidence="3">
    <location>
        <position position="318"/>
    </location>
    <ligand>
        <name>substrate</name>
        <note>ligand shared between two neighboring subunits</note>
    </ligand>
</feature>
<feature type="binding site" description="in other chain" evidence="3">
    <location>
        <position position="200"/>
    </location>
    <ligand>
        <name>substrate</name>
        <note>ligand shared between two neighboring subunits</note>
    </ligand>
</feature>
<protein>
    <recommendedName>
        <fullName evidence="3 4">1,4-dihydroxy-2-naphthoyl-CoA synthase</fullName>
        <shortName evidence="3">DHNA-CoA synthase</shortName>
        <ecNumber evidence="3 4">4.1.3.36</ecNumber>
    </recommendedName>
</protein>
<organism evidence="5 6">
    <name type="scientific">Candidatus Brachybacterium merdavium</name>
    <dbReference type="NCBI Taxonomy" id="2838513"/>
    <lineage>
        <taxon>Bacteria</taxon>
        <taxon>Bacillati</taxon>
        <taxon>Actinomycetota</taxon>
        <taxon>Actinomycetes</taxon>
        <taxon>Micrococcales</taxon>
        <taxon>Dermabacteraceae</taxon>
        <taxon>Brachybacterium</taxon>
    </lineage>
</organism>
<accession>A0A9D2LBY6</accession>
<feature type="site" description="Important for catalysis" evidence="3">
    <location>
        <position position="201"/>
    </location>
</feature>
<dbReference type="InterPro" id="IPR010198">
    <property type="entry name" value="DHNA-CoA_synthase_MenB"/>
</dbReference>
<name>A0A9D2LBY6_9MICO</name>
<dbReference type="Proteomes" id="UP000823823">
    <property type="component" value="Unassembled WGS sequence"/>
</dbReference>
<dbReference type="EC" id="4.1.3.36" evidence="3 4"/>
<feature type="binding site" description="in other chain" evidence="3">
    <location>
        <position position="128"/>
    </location>
    <ligand>
        <name>substrate</name>
        <note>ligand shared between two neighboring subunits</note>
    </ligand>
</feature>
<comment type="pathway">
    <text evidence="3">Quinol/quinone metabolism; menaquinone biosynthesis.</text>
</comment>
<dbReference type="InterPro" id="IPR014748">
    <property type="entry name" value="Enoyl-CoA_hydra_C"/>
</dbReference>
<dbReference type="InterPro" id="IPR001753">
    <property type="entry name" value="Enoyl-CoA_hydra/iso"/>
</dbReference>
<evidence type="ECO:0000256" key="2">
    <source>
        <dbReference type="ARBA" id="ARBA00023239"/>
    </source>
</evidence>
<evidence type="ECO:0000256" key="4">
    <source>
        <dbReference type="NCBIfam" id="TIGR01929"/>
    </source>
</evidence>
<reference evidence="5" key="1">
    <citation type="journal article" date="2021" name="PeerJ">
        <title>Extensive microbial diversity within the chicken gut microbiome revealed by metagenomics and culture.</title>
        <authorList>
            <person name="Gilroy R."/>
            <person name="Ravi A."/>
            <person name="Getino M."/>
            <person name="Pursley I."/>
            <person name="Horton D.L."/>
            <person name="Alikhan N.F."/>
            <person name="Baker D."/>
            <person name="Gharbi K."/>
            <person name="Hall N."/>
            <person name="Watson M."/>
            <person name="Adriaenssens E.M."/>
            <person name="Foster-Nyarko E."/>
            <person name="Jarju S."/>
            <person name="Secka A."/>
            <person name="Antonio M."/>
            <person name="Oren A."/>
            <person name="Chaudhuri R.R."/>
            <person name="La Ragione R."/>
            <person name="Hildebrand F."/>
            <person name="Pallen M.J."/>
        </authorList>
    </citation>
    <scope>NUCLEOTIDE SEQUENCE</scope>
    <source>
        <strain evidence="5">ChiHjej13B12-24818</strain>
    </source>
</reference>
<keyword evidence="2 3" id="KW-0456">Lyase</keyword>
<dbReference type="PROSITE" id="PS00166">
    <property type="entry name" value="ENOYL_COA_HYDRATASE"/>
    <property type="match status" value="1"/>
</dbReference>
<dbReference type="CDD" id="cd06558">
    <property type="entry name" value="crotonase-like"/>
    <property type="match status" value="1"/>
</dbReference>
<evidence type="ECO:0000256" key="3">
    <source>
        <dbReference type="HAMAP-Rule" id="MF_01934"/>
    </source>
</evidence>
<dbReference type="EMBL" id="DWZH01000034">
    <property type="protein sequence ID" value="HJB09749.1"/>
    <property type="molecule type" value="Genomic_DNA"/>
</dbReference>
<sequence length="331" mass="36443">MTVAPDPLPRQVSDTFDPRLWREVEAAEHGGPELTDITYHRAVERVDSPDGERTVRDLPTVRIAFDRPQVRNAFRPHTVDELYRALDHARLDTGVGVILLTGNGPSPRDGGHSFCSGGDQRIRGRSGYEYSEAEELTDTRPVRTGSSGRLHILEVQRLIRTMGKVVIAVVNGWAAGGGHSLHVVADLSIASRENARFKQTDADVGSFDGGFGSAYLAKQVGQKRAREIFFLAEEYSAQDAYDWGAVNRVVDHERIEHEALAMAATIATKSPQAVRMLKFAFNLADDGLMGQQVFAGEATRLAYMTDEAAEGRDAFLEKRAPDWSSFPHPQG</sequence>
<evidence type="ECO:0000313" key="6">
    <source>
        <dbReference type="Proteomes" id="UP000823823"/>
    </source>
</evidence>
<feature type="binding site" description="in other chain" evidence="3">
    <location>
        <position position="71"/>
    </location>
    <ligand>
        <name>substrate</name>
        <note>ligand shared between two neighboring subunits</note>
    </ligand>
</feature>
<evidence type="ECO:0000256" key="1">
    <source>
        <dbReference type="ARBA" id="ARBA00000177"/>
    </source>
</evidence>
<comment type="similarity">
    <text evidence="3">Belongs to the enoyl-CoA hydratase/isomerase family. MenB subfamily.</text>
</comment>
<dbReference type="AlphaFoldDB" id="A0A9D2LBY6"/>